<keyword evidence="3 5" id="KW-1133">Transmembrane helix</keyword>
<feature type="transmembrane region" description="Helical" evidence="5">
    <location>
        <begin position="221"/>
        <end position="239"/>
    </location>
</feature>
<dbReference type="GO" id="GO:0000822">
    <property type="term" value="F:inositol hexakisphosphate binding"/>
    <property type="evidence" value="ECO:0007669"/>
    <property type="project" value="TreeGrafter"/>
</dbReference>
<keyword evidence="8" id="KW-1185">Reference proteome</keyword>
<dbReference type="EMBL" id="JANIEX010000252">
    <property type="protein sequence ID" value="KAJ3570146.1"/>
    <property type="molecule type" value="Genomic_DNA"/>
</dbReference>
<organism evidence="7 8">
    <name type="scientific">Leucocoprinus birnbaumii</name>
    <dbReference type="NCBI Taxonomy" id="56174"/>
    <lineage>
        <taxon>Eukaryota</taxon>
        <taxon>Fungi</taxon>
        <taxon>Dikarya</taxon>
        <taxon>Basidiomycota</taxon>
        <taxon>Agaricomycotina</taxon>
        <taxon>Agaricomycetes</taxon>
        <taxon>Agaricomycetidae</taxon>
        <taxon>Agaricales</taxon>
        <taxon>Agaricineae</taxon>
        <taxon>Agaricaceae</taxon>
        <taxon>Leucocoprinus</taxon>
    </lineage>
</organism>
<dbReference type="Pfam" id="PF03124">
    <property type="entry name" value="EXS"/>
    <property type="match status" value="1"/>
</dbReference>
<dbReference type="InterPro" id="IPR004342">
    <property type="entry name" value="EXS_C"/>
</dbReference>
<feature type="domain" description="EXS" evidence="6">
    <location>
        <begin position="55"/>
        <end position="258"/>
    </location>
</feature>
<proteinExistence type="predicted"/>
<keyword evidence="4 5" id="KW-0472">Membrane</keyword>
<feature type="transmembrane region" description="Helical" evidence="5">
    <location>
        <begin position="132"/>
        <end position="150"/>
    </location>
</feature>
<sequence>MERYIHGGALTKTRHFSTFRSGVLTGVAIPALVSGLYYCSLKETHADIQGWDALLYIYGIFFIPVVFSMLVGLNLLVWVRSRVKYTTIFGFDIQDHIDYRDYFEIPSLLFATLCLAFWLSFSRIGSTVVSPIIWPIVWLSLTAVILLNPLPLQYRSSRYWLLRSSGKLFTSFTHRVKFTDFWLADQFCSLIFTLSNLYTFVCIYVEGFEGDWNHTCASRSNAWPVAFLLAALPLLIRLAQSIKRYADSGMDTHLVNAGEICNGYRQLSLLFSVATSR</sequence>
<reference evidence="7" key="1">
    <citation type="submission" date="2022-07" db="EMBL/GenBank/DDBJ databases">
        <title>Genome Sequence of Leucocoprinus birnbaumii.</title>
        <authorList>
            <person name="Buettner E."/>
        </authorList>
    </citation>
    <scope>NUCLEOTIDE SEQUENCE</scope>
    <source>
        <strain evidence="7">VT141</strain>
    </source>
</reference>
<dbReference type="Proteomes" id="UP001213000">
    <property type="component" value="Unassembled WGS sequence"/>
</dbReference>
<comment type="subcellular location">
    <subcellularLocation>
        <location evidence="1">Membrane</location>
        <topology evidence="1">Multi-pass membrane protein</topology>
    </subcellularLocation>
</comment>
<evidence type="ECO:0000256" key="3">
    <source>
        <dbReference type="ARBA" id="ARBA00022989"/>
    </source>
</evidence>
<dbReference type="PANTHER" id="PTHR10783:SF103">
    <property type="entry name" value="SOLUTE CARRIER FAMILY 53 MEMBER 1"/>
    <property type="match status" value="1"/>
</dbReference>
<dbReference type="GO" id="GO:0005794">
    <property type="term" value="C:Golgi apparatus"/>
    <property type="evidence" value="ECO:0007669"/>
    <property type="project" value="TreeGrafter"/>
</dbReference>
<feature type="transmembrane region" description="Helical" evidence="5">
    <location>
        <begin position="58"/>
        <end position="81"/>
    </location>
</feature>
<evidence type="ECO:0000313" key="7">
    <source>
        <dbReference type="EMBL" id="KAJ3570146.1"/>
    </source>
</evidence>
<dbReference type="GO" id="GO:0016036">
    <property type="term" value="P:cellular response to phosphate starvation"/>
    <property type="evidence" value="ECO:0007669"/>
    <property type="project" value="TreeGrafter"/>
</dbReference>
<dbReference type="PANTHER" id="PTHR10783">
    <property type="entry name" value="XENOTROPIC AND POLYTROPIC RETROVIRUS RECEPTOR 1-RELATED"/>
    <property type="match status" value="1"/>
</dbReference>
<dbReference type="AlphaFoldDB" id="A0AAD5VV02"/>
<keyword evidence="2 5" id="KW-0812">Transmembrane</keyword>
<feature type="transmembrane region" description="Helical" evidence="5">
    <location>
        <begin position="21"/>
        <end position="38"/>
    </location>
</feature>
<evidence type="ECO:0000256" key="4">
    <source>
        <dbReference type="ARBA" id="ARBA00023136"/>
    </source>
</evidence>
<protein>
    <recommendedName>
        <fullName evidence="6">EXS domain-containing protein</fullName>
    </recommendedName>
</protein>
<evidence type="ECO:0000256" key="5">
    <source>
        <dbReference type="SAM" id="Phobius"/>
    </source>
</evidence>
<evidence type="ECO:0000256" key="2">
    <source>
        <dbReference type="ARBA" id="ARBA00022692"/>
    </source>
</evidence>
<comment type="caution">
    <text evidence="7">The sequence shown here is derived from an EMBL/GenBank/DDBJ whole genome shotgun (WGS) entry which is preliminary data.</text>
</comment>
<name>A0AAD5VV02_9AGAR</name>
<evidence type="ECO:0000313" key="8">
    <source>
        <dbReference type="Proteomes" id="UP001213000"/>
    </source>
</evidence>
<gene>
    <name evidence="7" type="ORF">NP233_g4607</name>
</gene>
<dbReference type="GO" id="GO:0006817">
    <property type="term" value="P:phosphate ion transport"/>
    <property type="evidence" value="ECO:0007669"/>
    <property type="project" value="TreeGrafter"/>
</dbReference>
<evidence type="ECO:0000256" key="1">
    <source>
        <dbReference type="ARBA" id="ARBA00004141"/>
    </source>
</evidence>
<accession>A0AAD5VV02</accession>
<evidence type="ECO:0000259" key="6">
    <source>
        <dbReference type="Pfam" id="PF03124"/>
    </source>
</evidence>
<feature type="transmembrane region" description="Helical" evidence="5">
    <location>
        <begin position="181"/>
        <end position="201"/>
    </location>
</feature>
<feature type="transmembrane region" description="Helical" evidence="5">
    <location>
        <begin position="102"/>
        <end position="120"/>
    </location>
</feature>
<dbReference type="GO" id="GO:0005886">
    <property type="term" value="C:plasma membrane"/>
    <property type="evidence" value="ECO:0007669"/>
    <property type="project" value="TreeGrafter"/>
</dbReference>